<sequence length="612" mass="67261">MSYQFKGNLKGLLCDKYCIEAIANVKIRLYRAAASREVVLQAAAAVKETFHEVTAEELKAKSGNLLAETTTDADGNFAFQLGRESKYEGEAFDIDFECGNVPRPKPYPGKLPTLQFHITTLQPKWRGQENDFFAAWEYVIPNRWWCLIRAKYDAWVICGRVINCKTQKPLQGLRVAAFDVDWLQDDPLGSNLTDADGHFRIDYTMADFSQTLLSPWLNVEWPAGPDLYFTITEPVSGAVLLKEDRSTGHRADRTNRGPCFCVEFCLPDDITPNNEVPALFERVGNYDIGPTGAQFDAQGYTTDVPRLAFYGPLNLNGTLPSGTNSNEMEYRFRIINADTSYELSSAQVLNALLPFKIGELLKQTGPITWTHDAVIITPALNGAGEVWIPVPRGNNLTTGIFTPTNGVLALLNTSQLALDAGSTAFARDNFDLTSPSVLIAGNAVPAAQRAGIHTFKIIFETRKVGTTTLTAVNTLEKIVISNVNYHQRRHPGWGYTGDEDLMAAAMLEIKETTGSGHGCGGITTTVTAQYTIAHPHVESFTLRFEGNPTLPTPFNGGPPPAAAEYHDNNKAFATTGMEPCAYILWLDLQLGLTNGAQKIPEIHDHIAFCKTA</sequence>
<dbReference type="Proteomes" id="UP000199310">
    <property type="component" value="Unassembled WGS sequence"/>
</dbReference>
<gene>
    <name evidence="1" type="ORF">SAMN04488122_5822</name>
</gene>
<reference evidence="2" key="1">
    <citation type="submission" date="2016-10" db="EMBL/GenBank/DDBJ databases">
        <authorList>
            <person name="Varghese N."/>
            <person name="Submissions S."/>
        </authorList>
    </citation>
    <scope>NUCLEOTIDE SEQUENCE [LARGE SCALE GENOMIC DNA]</scope>
    <source>
        <strain evidence="2">DSM 3695</strain>
    </source>
</reference>
<dbReference type="AlphaFoldDB" id="A0A1I0SBF7"/>
<evidence type="ECO:0000313" key="1">
    <source>
        <dbReference type="EMBL" id="SEW53984.1"/>
    </source>
</evidence>
<keyword evidence="2" id="KW-1185">Reference proteome</keyword>
<protein>
    <recommendedName>
        <fullName evidence="3">Carboxypeptidase regulatory-like domain-containing protein</fullName>
    </recommendedName>
</protein>
<name>A0A1I0SBF7_9BACT</name>
<evidence type="ECO:0000313" key="2">
    <source>
        <dbReference type="Proteomes" id="UP000199310"/>
    </source>
</evidence>
<evidence type="ECO:0008006" key="3">
    <source>
        <dbReference type="Google" id="ProtNLM"/>
    </source>
</evidence>
<proteinExistence type="predicted"/>
<dbReference type="RefSeq" id="WP_089901506.1">
    <property type="nucleotide sequence ID" value="NZ_FOJG01000002.1"/>
</dbReference>
<organism evidence="1 2">
    <name type="scientific">Chitinophaga arvensicola</name>
    <dbReference type="NCBI Taxonomy" id="29529"/>
    <lineage>
        <taxon>Bacteria</taxon>
        <taxon>Pseudomonadati</taxon>
        <taxon>Bacteroidota</taxon>
        <taxon>Chitinophagia</taxon>
        <taxon>Chitinophagales</taxon>
        <taxon>Chitinophagaceae</taxon>
        <taxon>Chitinophaga</taxon>
    </lineage>
</organism>
<dbReference type="EMBL" id="FOJG01000002">
    <property type="protein sequence ID" value="SEW53984.1"/>
    <property type="molecule type" value="Genomic_DNA"/>
</dbReference>
<accession>A0A1I0SBF7</accession>
<dbReference type="OrthoDB" id="4845881at2"/>